<dbReference type="SMART" id="SM00758">
    <property type="entry name" value="PA14"/>
    <property type="match status" value="1"/>
</dbReference>
<feature type="signal peptide" evidence="1">
    <location>
        <begin position="1"/>
        <end position="20"/>
    </location>
</feature>
<organism evidence="3 4">
    <name type="scientific">Mucilaginibacter celer</name>
    <dbReference type="NCBI Taxonomy" id="2305508"/>
    <lineage>
        <taxon>Bacteria</taxon>
        <taxon>Pseudomonadati</taxon>
        <taxon>Bacteroidota</taxon>
        <taxon>Sphingobacteriia</taxon>
        <taxon>Sphingobacteriales</taxon>
        <taxon>Sphingobacteriaceae</taxon>
        <taxon>Mucilaginibacter</taxon>
    </lineage>
</organism>
<dbReference type="KEGG" id="muh:HYN43_007075"/>
<evidence type="ECO:0000259" key="2">
    <source>
        <dbReference type="PROSITE" id="PS51820"/>
    </source>
</evidence>
<protein>
    <recommendedName>
        <fullName evidence="2">PA14 domain-containing protein</fullName>
    </recommendedName>
</protein>
<proteinExistence type="predicted"/>
<name>A0A494VVP9_9SPHI</name>
<dbReference type="Proteomes" id="UP000270046">
    <property type="component" value="Chromosome"/>
</dbReference>
<feature type="chain" id="PRO_5019849466" description="PA14 domain-containing protein" evidence="1">
    <location>
        <begin position="21"/>
        <end position="478"/>
    </location>
</feature>
<evidence type="ECO:0000256" key="1">
    <source>
        <dbReference type="SAM" id="SignalP"/>
    </source>
</evidence>
<dbReference type="SUPFAM" id="SSF56988">
    <property type="entry name" value="Anthrax protective antigen"/>
    <property type="match status" value="1"/>
</dbReference>
<gene>
    <name evidence="3" type="ORF">HYN43_007075</name>
</gene>
<dbReference type="PROSITE" id="PS51257">
    <property type="entry name" value="PROKAR_LIPOPROTEIN"/>
    <property type="match status" value="1"/>
</dbReference>
<evidence type="ECO:0000313" key="3">
    <source>
        <dbReference type="EMBL" id="AYL95072.1"/>
    </source>
</evidence>
<dbReference type="RefSeq" id="WP_119408776.1">
    <property type="nucleotide sequence ID" value="NZ_CP032869.1"/>
</dbReference>
<keyword evidence="4" id="KW-1185">Reference proteome</keyword>
<feature type="domain" description="PA14" evidence="2">
    <location>
        <begin position="324"/>
        <end position="473"/>
    </location>
</feature>
<dbReference type="Pfam" id="PF07691">
    <property type="entry name" value="PA14"/>
    <property type="match status" value="1"/>
</dbReference>
<dbReference type="InterPro" id="IPR037524">
    <property type="entry name" value="PA14/GLEYA"/>
</dbReference>
<dbReference type="EMBL" id="CP032869">
    <property type="protein sequence ID" value="AYL95072.1"/>
    <property type="molecule type" value="Genomic_DNA"/>
</dbReference>
<dbReference type="Gene3D" id="3.90.182.10">
    <property type="entry name" value="Toxin - Anthrax Protective Antigen,domain 1"/>
    <property type="match status" value="1"/>
</dbReference>
<keyword evidence="1" id="KW-0732">Signal</keyword>
<sequence>MMKKYSYVLLIGLMILVAAACKNNALDDLKPIPNTDRDISGAGANTGDATAGNEIVKVPFKISLSGPATKAFQVGVTFNNDTVTKLIANGTLKNTVMLPAGAIDYNSVINVAFGSDTATSVASIRLSAIEANYGKKVAFAFKLTAPGKGNQIKGGQSNILVVLDTKTLIKETDIHYLSLLNGGGIMDVDYQKNYTTSPAGITIPLTVNLAGVPAGAFNVSVKLNMDTIADLVSKKVLPANTIALKPDQFNIDTQIRVNSNASTAVIRLSIGWPVFDANIVANKRFGFVVSLVNPTKHILHPTNSRLIVLVQPEVNLDNNSYITGNGTGLKAEYFSNNQLLDFDGRKPDLVQIEPTIDWPNDGVWQAAIPGISHDNFSTRWTGEFLAPVRGEYVFWQNEWDDGSRLFIDGKAIINDFTTEWDKDSRNAKIFLERGKRYKIEADHRENVGGQRARLTFEVPSAGINGRRIIPQSQLFPAP</sequence>
<reference evidence="3 4" key="1">
    <citation type="submission" date="2018-10" db="EMBL/GenBank/DDBJ databases">
        <title>Genome sequencing of Mucilaginibacter sp. HYN0043.</title>
        <authorList>
            <person name="Kim M."/>
            <person name="Yi H."/>
        </authorList>
    </citation>
    <scope>NUCLEOTIDE SEQUENCE [LARGE SCALE GENOMIC DNA]</scope>
    <source>
        <strain evidence="3 4">HYN0043</strain>
    </source>
</reference>
<evidence type="ECO:0000313" key="4">
    <source>
        <dbReference type="Proteomes" id="UP000270046"/>
    </source>
</evidence>
<dbReference type="PROSITE" id="PS51820">
    <property type="entry name" value="PA14"/>
    <property type="match status" value="1"/>
</dbReference>
<dbReference type="AlphaFoldDB" id="A0A494VVP9"/>
<dbReference type="OrthoDB" id="792783at2"/>
<dbReference type="InterPro" id="IPR011658">
    <property type="entry name" value="PA14_dom"/>
</dbReference>
<accession>A0A494VVP9</accession>